<dbReference type="InterPro" id="IPR036100">
    <property type="entry name" value="QueA_sf"/>
</dbReference>
<keyword evidence="7" id="KW-1185">Reference proteome</keyword>
<dbReference type="RefSeq" id="WP_246068368.1">
    <property type="nucleotide sequence ID" value="NZ_FXTH01000015.1"/>
</dbReference>
<protein>
    <recommendedName>
        <fullName evidence="5">S-adenosylmethionine:tRNA ribosyltransferase-isomerase</fullName>
        <ecNumber evidence="5">2.4.99.17</ecNumber>
    </recommendedName>
    <alternativeName>
        <fullName evidence="5">Queuosine biosynthesis protein QueA</fullName>
    </alternativeName>
</protein>
<comment type="catalytic activity">
    <reaction evidence="5">
        <text>7-aminomethyl-7-carbaguanosine(34) in tRNA + S-adenosyl-L-methionine = epoxyqueuosine(34) in tRNA + adenine + L-methionine + 2 H(+)</text>
        <dbReference type="Rhea" id="RHEA:32155"/>
        <dbReference type="Rhea" id="RHEA-COMP:10342"/>
        <dbReference type="Rhea" id="RHEA-COMP:18582"/>
        <dbReference type="ChEBI" id="CHEBI:15378"/>
        <dbReference type="ChEBI" id="CHEBI:16708"/>
        <dbReference type="ChEBI" id="CHEBI:57844"/>
        <dbReference type="ChEBI" id="CHEBI:59789"/>
        <dbReference type="ChEBI" id="CHEBI:82833"/>
        <dbReference type="ChEBI" id="CHEBI:194443"/>
        <dbReference type="EC" id="2.4.99.17"/>
    </reaction>
</comment>
<dbReference type="NCBIfam" id="TIGR00113">
    <property type="entry name" value="queA"/>
    <property type="match status" value="1"/>
</dbReference>
<comment type="similarity">
    <text evidence="5">Belongs to the QueA family.</text>
</comment>
<dbReference type="GO" id="GO:0008616">
    <property type="term" value="P:tRNA queuosine(34) biosynthetic process"/>
    <property type="evidence" value="ECO:0007669"/>
    <property type="project" value="UniProtKB-UniRule"/>
</dbReference>
<keyword evidence="1 5" id="KW-0963">Cytoplasm</keyword>
<sequence>MMSYSLSDFDYDLPEELIAQEPAQPRDHARLLIYNRSADTITDDYFYNLPDYLPEETTLVLNNSKVEKCRLLFDDGKKEIFILDAVNDTTVRALVRPGKKFKKGRTVQLADGISATVQDIDEEGIRMLELTPSLSHKLYEEFKHTPFPPYIEQNESLSEEYQTVYARPDSSGGSKAAPTAGLHFTDELLARISRAGIAKAEVTLHVGLGTFAPVKSETIDEHTMHAEWFRLRRETAQQLNEAAHITAVGTTSVRVLESCAQHNNHFSSTAMKTDIFIRPGFTFQATDALITNFHLPKSTLLMLVAAFTGYENMKKIYQHAISEEYRFYSFGDAMLIV</sequence>
<dbReference type="GO" id="GO:0051075">
    <property type="term" value="F:S-adenosylmethionine:tRNA ribosyltransferase-isomerase activity"/>
    <property type="evidence" value="ECO:0007669"/>
    <property type="project" value="UniProtKB-EC"/>
</dbReference>
<keyword evidence="4 5" id="KW-0671">Queuosine biosynthesis</keyword>
<evidence type="ECO:0000256" key="2">
    <source>
        <dbReference type="ARBA" id="ARBA00022679"/>
    </source>
</evidence>
<evidence type="ECO:0000256" key="4">
    <source>
        <dbReference type="ARBA" id="ARBA00022785"/>
    </source>
</evidence>
<dbReference type="InterPro" id="IPR003699">
    <property type="entry name" value="QueA"/>
</dbReference>
<dbReference type="HAMAP" id="MF_00113">
    <property type="entry name" value="QueA"/>
    <property type="match status" value="1"/>
</dbReference>
<comment type="pathway">
    <text evidence="5">tRNA modification; tRNA-queuosine biosynthesis.</text>
</comment>
<comment type="function">
    <text evidence="5">Transfers and isomerizes the ribose moiety from AdoMet to the 7-aminomethyl group of 7-deazaguanine (preQ1-tRNA) to give epoxyqueuosine (oQ-tRNA).</text>
</comment>
<proteinExistence type="inferred from homology"/>
<dbReference type="NCBIfam" id="NF001140">
    <property type="entry name" value="PRK00147.1"/>
    <property type="match status" value="1"/>
</dbReference>
<evidence type="ECO:0000313" key="6">
    <source>
        <dbReference type="EMBL" id="SMO81803.1"/>
    </source>
</evidence>
<keyword evidence="2 5" id="KW-0808">Transferase</keyword>
<evidence type="ECO:0000256" key="5">
    <source>
        <dbReference type="HAMAP-Rule" id="MF_00113"/>
    </source>
</evidence>
<dbReference type="UniPathway" id="UPA00392"/>
<dbReference type="PANTHER" id="PTHR30307">
    <property type="entry name" value="S-ADENOSYLMETHIONINE:TRNA RIBOSYLTRANSFERASE-ISOMERASE"/>
    <property type="match status" value="1"/>
</dbReference>
<dbReference type="GO" id="GO:0005737">
    <property type="term" value="C:cytoplasm"/>
    <property type="evidence" value="ECO:0007669"/>
    <property type="project" value="UniProtKB-SubCell"/>
</dbReference>
<name>A0A521ED04_9BACT</name>
<reference evidence="6 7" key="1">
    <citation type="submission" date="2017-05" db="EMBL/GenBank/DDBJ databases">
        <authorList>
            <person name="Varghese N."/>
            <person name="Submissions S."/>
        </authorList>
    </citation>
    <scope>NUCLEOTIDE SEQUENCE [LARGE SCALE GENOMIC DNA]</scope>
    <source>
        <strain evidence="6 7">DSM 21194</strain>
    </source>
</reference>
<keyword evidence="3 5" id="KW-0949">S-adenosyl-L-methionine</keyword>
<evidence type="ECO:0000256" key="1">
    <source>
        <dbReference type="ARBA" id="ARBA00022490"/>
    </source>
</evidence>
<dbReference type="PANTHER" id="PTHR30307:SF0">
    <property type="entry name" value="S-ADENOSYLMETHIONINE:TRNA RIBOSYLTRANSFERASE-ISOMERASE"/>
    <property type="match status" value="1"/>
</dbReference>
<dbReference type="Gene3D" id="3.40.1780.10">
    <property type="entry name" value="QueA-like"/>
    <property type="match status" value="1"/>
</dbReference>
<dbReference type="AlphaFoldDB" id="A0A521ED04"/>
<dbReference type="EMBL" id="FXTH01000015">
    <property type="protein sequence ID" value="SMO81803.1"/>
    <property type="molecule type" value="Genomic_DNA"/>
</dbReference>
<dbReference type="SUPFAM" id="SSF111337">
    <property type="entry name" value="QueA-like"/>
    <property type="match status" value="1"/>
</dbReference>
<dbReference type="Pfam" id="PF02547">
    <property type="entry name" value="Queuosine_synth"/>
    <property type="match status" value="1"/>
</dbReference>
<dbReference type="InterPro" id="IPR042118">
    <property type="entry name" value="QueA_dom1"/>
</dbReference>
<comment type="subcellular location">
    <subcellularLocation>
        <location evidence="5">Cytoplasm</location>
    </subcellularLocation>
</comment>
<comment type="subunit">
    <text evidence="5">Monomer.</text>
</comment>
<dbReference type="Gene3D" id="2.40.10.240">
    <property type="entry name" value="QueA-like"/>
    <property type="match status" value="1"/>
</dbReference>
<dbReference type="Proteomes" id="UP000317593">
    <property type="component" value="Unassembled WGS sequence"/>
</dbReference>
<dbReference type="InterPro" id="IPR042119">
    <property type="entry name" value="QueA_dom2"/>
</dbReference>
<gene>
    <name evidence="5" type="primary">queA</name>
    <name evidence="6" type="ORF">SAMN06265218_11525</name>
</gene>
<organism evidence="6 7">
    <name type="scientific">Fodinibius sediminis</name>
    <dbReference type="NCBI Taxonomy" id="1214077"/>
    <lineage>
        <taxon>Bacteria</taxon>
        <taxon>Pseudomonadati</taxon>
        <taxon>Balneolota</taxon>
        <taxon>Balneolia</taxon>
        <taxon>Balneolales</taxon>
        <taxon>Balneolaceae</taxon>
        <taxon>Fodinibius</taxon>
    </lineage>
</organism>
<keyword evidence="6" id="KW-0413">Isomerase</keyword>
<evidence type="ECO:0000256" key="3">
    <source>
        <dbReference type="ARBA" id="ARBA00022691"/>
    </source>
</evidence>
<accession>A0A521ED04</accession>
<evidence type="ECO:0000313" key="7">
    <source>
        <dbReference type="Proteomes" id="UP000317593"/>
    </source>
</evidence>
<dbReference type="EC" id="2.4.99.17" evidence="5"/>